<dbReference type="STRING" id="133385.A0A2T9YZA0"/>
<evidence type="ECO:0000256" key="3">
    <source>
        <dbReference type="ARBA" id="ARBA00022737"/>
    </source>
</evidence>
<dbReference type="InterPro" id="IPR011047">
    <property type="entry name" value="Quinoprotein_ADH-like_sf"/>
</dbReference>
<accession>A0A2T9YZA0</accession>
<dbReference type="PANTHER" id="PTHR44040">
    <property type="entry name" value="RETINOBLASTOMA-BINDING PROTEIN 5"/>
    <property type="match status" value="1"/>
</dbReference>
<evidence type="ECO:0000256" key="4">
    <source>
        <dbReference type="ARBA" id="ARBA00023242"/>
    </source>
</evidence>
<evidence type="ECO:0000313" key="6">
    <source>
        <dbReference type="Proteomes" id="UP000245383"/>
    </source>
</evidence>
<organism evidence="5 6">
    <name type="scientific">Smittium simulii</name>
    <dbReference type="NCBI Taxonomy" id="133385"/>
    <lineage>
        <taxon>Eukaryota</taxon>
        <taxon>Fungi</taxon>
        <taxon>Fungi incertae sedis</taxon>
        <taxon>Zoopagomycota</taxon>
        <taxon>Kickxellomycotina</taxon>
        <taxon>Harpellomycetes</taxon>
        <taxon>Harpellales</taxon>
        <taxon>Legeriomycetaceae</taxon>
        <taxon>Smittium</taxon>
    </lineage>
</organism>
<dbReference type="SUPFAM" id="SSF50998">
    <property type="entry name" value="Quinoprotein alcohol dehydrogenase-like"/>
    <property type="match status" value="1"/>
</dbReference>
<evidence type="ECO:0000313" key="5">
    <source>
        <dbReference type="EMBL" id="PVU97671.1"/>
    </source>
</evidence>
<dbReference type="PANTHER" id="PTHR44040:SF1">
    <property type="entry name" value="RETINOBLASTOMA-BINDING PROTEIN 5"/>
    <property type="match status" value="1"/>
</dbReference>
<dbReference type="InterPro" id="IPR037850">
    <property type="entry name" value="RBBP5/Swd1"/>
</dbReference>
<dbReference type="OrthoDB" id="196858at2759"/>
<proteinExistence type="predicted"/>
<evidence type="ECO:0000256" key="2">
    <source>
        <dbReference type="ARBA" id="ARBA00022574"/>
    </source>
</evidence>
<dbReference type="InterPro" id="IPR015943">
    <property type="entry name" value="WD40/YVTN_repeat-like_dom_sf"/>
</dbReference>
<dbReference type="EMBL" id="MBFR01000008">
    <property type="protein sequence ID" value="PVU97671.1"/>
    <property type="molecule type" value="Genomic_DNA"/>
</dbReference>
<dbReference type="Gene3D" id="2.130.10.10">
    <property type="entry name" value="YVTN repeat-like/Quinoprotein amine dehydrogenase"/>
    <property type="match status" value="1"/>
</dbReference>
<evidence type="ECO:0000256" key="1">
    <source>
        <dbReference type="ARBA" id="ARBA00004123"/>
    </source>
</evidence>
<keyword evidence="4" id="KW-0539">Nucleus</keyword>
<dbReference type="GO" id="GO:0048188">
    <property type="term" value="C:Set1C/COMPASS complex"/>
    <property type="evidence" value="ECO:0007669"/>
    <property type="project" value="InterPro"/>
</dbReference>
<sequence>MWSGVYFSNNGEHIIVGSHHKAEHNLYIWDKFSTSILKILTGPSELMLHFAVHPFRPIVASISNVGLIYLWTRTPQQNWSAFERSFKELDRNIDYYEPEDEYDLYDESKSNTKQIESKIKLDSESQDDIVDVTTIEPLYGLDNDIGNSPETVFFYPSVYFDEENTD</sequence>
<comment type="caution">
    <text evidence="5">The sequence shown here is derived from an EMBL/GenBank/DDBJ whole genome shotgun (WGS) entry which is preliminary data.</text>
</comment>
<comment type="subcellular location">
    <subcellularLocation>
        <location evidence="1">Nucleus</location>
    </subcellularLocation>
</comment>
<gene>
    <name evidence="5" type="ORF">BB561_000416</name>
</gene>
<dbReference type="Proteomes" id="UP000245383">
    <property type="component" value="Unassembled WGS sequence"/>
</dbReference>
<reference evidence="5 6" key="1">
    <citation type="journal article" date="2018" name="MBio">
        <title>Comparative Genomics Reveals the Core Gene Toolbox for the Fungus-Insect Symbiosis.</title>
        <authorList>
            <person name="Wang Y."/>
            <person name="Stata M."/>
            <person name="Wang W."/>
            <person name="Stajich J.E."/>
            <person name="White M.M."/>
            <person name="Moncalvo J.M."/>
        </authorList>
    </citation>
    <scope>NUCLEOTIDE SEQUENCE [LARGE SCALE GENOMIC DNA]</scope>
    <source>
        <strain evidence="5 6">SWE-8-4</strain>
    </source>
</reference>
<keyword evidence="3" id="KW-0677">Repeat</keyword>
<keyword evidence="6" id="KW-1185">Reference proteome</keyword>
<name>A0A2T9YZA0_9FUNG</name>
<keyword evidence="2" id="KW-0853">WD repeat</keyword>
<dbReference type="AlphaFoldDB" id="A0A2T9YZA0"/>
<protein>
    <submittedName>
        <fullName evidence="5">Uncharacterized protein</fullName>
    </submittedName>
</protein>